<proteinExistence type="predicted"/>
<dbReference type="AlphaFoldDB" id="A0A6A2YFJ2"/>
<sequence length="123" mass="13425">MAAIKSGASVTLLELQPSSKYFKEGASLRVTGKLQEYSVETAMAVIADLGATLKIDTQHLRELGFRIGSIFQFIGELHIQPNNGAILQACTGRNIDGIDLDLSYQSLQKLRQFQAEHMKSAAT</sequence>
<dbReference type="GO" id="GO:0010521">
    <property type="term" value="F:telomerase inhibitor activity"/>
    <property type="evidence" value="ECO:0007669"/>
    <property type="project" value="TreeGrafter"/>
</dbReference>
<dbReference type="InterPro" id="IPR029146">
    <property type="entry name" value="Ten1_animal_plant"/>
</dbReference>
<dbReference type="Pfam" id="PF15490">
    <property type="entry name" value="Ten1_2"/>
    <property type="match status" value="1"/>
</dbReference>
<protein>
    <submittedName>
        <fullName evidence="1">Topless-related protein 3-like</fullName>
    </submittedName>
</protein>
<reference evidence="1" key="1">
    <citation type="submission" date="2019-09" db="EMBL/GenBank/DDBJ databases">
        <title>Draft genome information of white flower Hibiscus syriacus.</title>
        <authorList>
            <person name="Kim Y.-M."/>
        </authorList>
    </citation>
    <scope>NUCLEOTIDE SEQUENCE [LARGE SCALE GENOMIC DNA]</scope>
    <source>
        <strain evidence="1">YM2019G1</strain>
    </source>
</reference>
<comment type="caution">
    <text evidence="1">The sequence shown here is derived from an EMBL/GenBank/DDBJ whole genome shotgun (WGS) entry which is preliminary data.</text>
</comment>
<dbReference type="Proteomes" id="UP000436088">
    <property type="component" value="Unassembled WGS sequence"/>
</dbReference>
<dbReference type="GO" id="GO:0003697">
    <property type="term" value="F:single-stranded DNA binding"/>
    <property type="evidence" value="ECO:0007669"/>
    <property type="project" value="InterPro"/>
</dbReference>
<dbReference type="InterPro" id="IPR012340">
    <property type="entry name" value="NA-bd_OB-fold"/>
</dbReference>
<dbReference type="PANTHER" id="PTHR33905">
    <property type="entry name" value="CST COMPLEX SUBUNIT TEN1"/>
    <property type="match status" value="1"/>
</dbReference>
<keyword evidence="2" id="KW-1185">Reference proteome</keyword>
<evidence type="ECO:0000313" key="1">
    <source>
        <dbReference type="EMBL" id="KAE8675419.1"/>
    </source>
</evidence>
<accession>A0A6A2YFJ2</accession>
<dbReference type="OrthoDB" id="342190at2759"/>
<organism evidence="1 2">
    <name type="scientific">Hibiscus syriacus</name>
    <name type="common">Rose of Sharon</name>
    <dbReference type="NCBI Taxonomy" id="106335"/>
    <lineage>
        <taxon>Eukaryota</taxon>
        <taxon>Viridiplantae</taxon>
        <taxon>Streptophyta</taxon>
        <taxon>Embryophyta</taxon>
        <taxon>Tracheophyta</taxon>
        <taxon>Spermatophyta</taxon>
        <taxon>Magnoliopsida</taxon>
        <taxon>eudicotyledons</taxon>
        <taxon>Gunneridae</taxon>
        <taxon>Pentapetalae</taxon>
        <taxon>rosids</taxon>
        <taxon>malvids</taxon>
        <taxon>Malvales</taxon>
        <taxon>Malvaceae</taxon>
        <taxon>Malvoideae</taxon>
        <taxon>Hibiscus</taxon>
    </lineage>
</organism>
<dbReference type="Gene3D" id="2.40.50.140">
    <property type="entry name" value="Nucleic acid-binding proteins"/>
    <property type="match status" value="1"/>
</dbReference>
<gene>
    <name evidence="1" type="ORF">F3Y22_tig00111671pilonHSYRG00139</name>
</gene>
<dbReference type="EMBL" id="VEPZ02001401">
    <property type="protein sequence ID" value="KAE8675419.1"/>
    <property type="molecule type" value="Genomic_DNA"/>
</dbReference>
<dbReference type="GO" id="GO:0032211">
    <property type="term" value="P:negative regulation of telomere maintenance via telomerase"/>
    <property type="evidence" value="ECO:0007669"/>
    <property type="project" value="TreeGrafter"/>
</dbReference>
<dbReference type="FunFam" id="2.40.50.140:FF:000410">
    <property type="entry name" value="CST complex subunit TEN1"/>
    <property type="match status" value="1"/>
</dbReference>
<name>A0A6A2YFJ2_HIBSY</name>
<dbReference type="GO" id="GO:0042162">
    <property type="term" value="F:telomeric DNA binding"/>
    <property type="evidence" value="ECO:0007669"/>
    <property type="project" value="TreeGrafter"/>
</dbReference>
<evidence type="ECO:0000313" key="2">
    <source>
        <dbReference type="Proteomes" id="UP000436088"/>
    </source>
</evidence>
<dbReference type="PANTHER" id="PTHR33905:SF1">
    <property type="entry name" value="CST COMPLEX SUBUNIT TEN1"/>
    <property type="match status" value="1"/>
</dbReference>
<dbReference type="GO" id="GO:1990879">
    <property type="term" value="C:CST complex"/>
    <property type="evidence" value="ECO:0007669"/>
    <property type="project" value="InterPro"/>
</dbReference>